<feature type="region of interest" description="Disordered" evidence="1">
    <location>
        <begin position="257"/>
        <end position="278"/>
    </location>
</feature>
<evidence type="ECO:0000313" key="4">
    <source>
        <dbReference type="Proteomes" id="UP000789595"/>
    </source>
</evidence>
<organism evidence="3 4">
    <name type="scientific">Pelagomonas calceolata</name>
    <dbReference type="NCBI Taxonomy" id="35677"/>
    <lineage>
        <taxon>Eukaryota</taxon>
        <taxon>Sar</taxon>
        <taxon>Stramenopiles</taxon>
        <taxon>Ochrophyta</taxon>
        <taxon>Pelagophyceae</taxon>
        <taxon>Pelagomonadales</taxon>
        <taxon>Pelagomonadaceae</taxon>
        <taxon>Pelagomonas</taxon>
    </lineage>
</organism>
<dbReference type="AlphaFoldDB" id="A0A8J2X1J6"/>
<accession>A0A8J2X1J6</accession>
<feature type="non-terminal residue" evidence="3">
    <location>
        <position position="665"/>
    </location>
</feature>
<evidence type="ECO:0000313" key="3">
    <source>
        <dbReference type="EMBL" id="CAH0376419.1"/>
    </source>
</evidence>
<name>A0A8J2X1J6_9STRA</name>
<evidence type="ECO:0000259" key="2">
    <source>
        <dbReference type="Pfam" id="PF18723"/>
    </source>
</evidence>
<dbReference type="Pfam" id="PF18723">
    <property type="entry name" value="HMUDK_hel"/>
    <property type="match status" value="1"/>
</dbReference>
<feature type="compositionally biased region" description="Basic residues" evidence="1">
    <location>
        <begin position="263"/>
        <end position="272"/>
    </location>
</feature>
<proteinExistence type="predicted"/>
<keyword evidence="4" id="KW-1185">Reference proteome</keyword>
<sequence length="665" mass="72275">TARGPAALACSLLGACRREGAWPFEKRTGAQGGLASCHHSMALPGGAPAREFLESLVPVQPNDHAWLQPGATAYVRFGHLEGDDGWYECTLGEQEGGADPGAWRVTWKNGDTEPDRLPAACLARAPPAEKPRDGALHRWVEVYWAGDAKWFLGRVVGKREGELKIADTGAQIKLSRRGAATAEAWPPRHRRDISTTAWRCGLSPLDSRPRAPDSPVDFSPQAYTDGETHSHVMQDEPFAGAGAPPEIDDCAPEPWRFAEAPPRPKKRRKTARATKPCGPPEDQRLCKLVYQFLYHRATTRRLMYPSETVVSADGKALPAATLPEAGKGGFDHGPLIQSLGKMGNVGRGLDSGTVTMGDFVRAKLEHAGLQQGSDAWVGQAVLMCMDNWLPNVNKAWTATTPEGGFRAPSTLGGLGGANFPSSREEIWSFVAFAETLWDLGKPKFAGSFQNQGKRLLTYLPLRLYEIDDVVAALRAARTWADACDALLILSGVGDYVGGQALCTFFFGVCKGDVSRFAPNLDATTMKSFCLCGPGPEGVVQKMWGGVQLGKSEAVKRLAWLAENAEARFQALGLRFPFQQDADGKRKRLTAVDLEHALCYFSRYLSAHDSLKAAGARIVHDKLAGPITRGECPRPSIKWFAKLKEKTAAKRCDKWLKGGVREAFTS</sequence>
<dbReference type="EMBL" id="CAKKNE010000005">
    <property type="protein sequence ID" value="CAH0376419.1"/>
    <property type="molecule type" value="Genomic_DNA"/>
</dbReference>
<gene>
    <name evidence="3" type="ORF">PECAL_5P10030</name>
</gene>
<dbReference type="InterPro" id="IPR040684">
    <property type="entry name" value="HMUDK_hel"/>
</dbReference>
<protein>
    <recommendedName>
        <fullName evidence="2">5-hmdU DNA kinase helical domain-containing protein</fullName>
    </recommendedName>
</protein>
<dbReference type="Proteomes" id="UP000789595">
    <property type="component" value="Unassembled WGS sequence"/>
</dbReference>
<evidence type="ECO:0000256" key="1">
    <source>
        <dbReference type="SAM" id="MobiDB-lite"/>
    </source>
</evidence>
<reference evidence="3" key="1">
    <citation type="submission" date="2021-11" db="EMBL/GenBank/DDBJ databases">
        <authorList>
            <consortium name="Genoscope - CEA"/>
            <person name="William W."/>
        </authorList>
    </citation>
    <scope>NUCLEOTIDE SEQUENCE</scope>
</reference>
<dbReference type="OrthoDB" id="433924at2759"/>
<feature type="domain" description="5-hmdU DNA kinase helical" evidence="2">
    <location>
        <begin position="467"/>
        <end position="610"/>
    </location>
</feature>
<comment type="caution">
    <text evidence="3">The sequence shown here is derived from an EMBL/GenBank/DDBJ whole genome shotgun (WGS) entry which is preliminary data.</text>
</comment>